<proteinExistence type="predicted"/>
<reference evidence="1" key="2">
    <citation type="submission" date="2025-09" db="UniProtKB">
        <authorList>
            <consortium name="Ensembl"/>
        </authorList>
    </citation>
    <scope>IDENTIFICATION</scope>
</reference>
<reference evidence="1" key="1">
    <citation type="submission" date="2025-08" db="UniProtKB">
        <authorList>
            <consortium name="Ensembl"/>
        </authorList>
    </citation>
    <scope>IDENTIFICATION</scope>
</reference>
<dbReference type="AlphaFoldDB" id="A0A8C8DRI2"/>
<sequence>MILSPTLNKGLLIHSRQSYKEKKLWADLKQEVVNLDSYYCEVTAPGCRTVVGSRDHFQWKVYVNICNPCSGLLCSKQLRSGILRPFLGATY</sequence>
<accession>A0A8C8DRI2</accession>
<organism evidence="1 2">
    <name type="scientific">Oryzias sinensis</name>
    <name type="common">Chinese medaka</name>
    <dbReference type="NCBI Taxonomy" id="183150"/>
    <lineage>
        <taxon>Eukaryota</taxon>
        <taxon>Metazoa</taxon>
        <taxon>Chordata</taxon>
        <taxon>Craniata</taxon>
        <taxon>Vertebrata</taxon>
        <taxon>Euteleostomi</taxon>
        <taxon>Actinopterygii</taxon>
        <taxon>Neopterygii</taxon>
        <taxon>Teleostei</taxon>
        <taxon>Neoteleostei</taxon>
        <taxon>Acanthomorphata</taxon>
        <taxon>Ovalentaria</taxon>
        <taxon>Atherinomorphae</taxon>
        <taxon>Beloniformes</taxon>
        <taxon>Adrianichthyidae</taxon>
        <taxon>Oryziinae</taxon>
        <taxon>Oryzias</taxon>
    </lineage>
</organism>
<evidence type="ECO:0000313" key="1">
    <source>
        <dbReference type="Ensembl" id="ENSOSIP00000025039.1"/>
    </source>
</evidence>
<name>A0A8C8DRI2_9TELE</name>
<keyword evidence="2" id="KW-1185">Reference proteome</keyword>
<dbReference type="Proteomes" id="UP000694383">
    <property type="component" value="Unplaced"/>
</dbReference>
<evidence type="ECO:0000313" key="2">
    <source>
        <dbReference type="Proteomes" id="UP000694383"/>
    </source>
</evidence>
<dbReference type="Ensembl" id="ENSOSIT00000026417.1">
    <property type="protein sequence ID" value="ENSOSIP00000025039.1"/>
    <property type="gene ID" value="ENSOSIG00000013147.1"/>
</dbReference>
<protein>
    <submittedName>
        <fullName evidence="1">Uncharacterized protein</fullName>
    </submittedName>
</protein>